<keyword evidence="3" id="KW-1185">Reference proteome</keyword>
<sequence>MKTYYDEQQGMCINGNFWQVHPETGKPWDTDSVADFMDKVKAQTDNDDGVAQLKQQVIARVKLLAYQQLQGQQWRVERAKERELQATLSGNDAEATQQRDNLKSILAQREALRVKSDELEAEVQRLTTKAELLAYVIEF</sequence>
<feature type="coiled-coil region" evidence="1">
    <location>
        <begin position="102"/>
        <end position="129"/>
    </location>
</feature>
<reference evidence="2 3" key="1">
    <citation type="submission" date="2015-06" db="EMBL/GenBank/DDBJ databases">
        <title>Genome sequence of Pseudoalteromonas peptidolytica.</title>
        <authorList>
            <person name="Xie B.-B."/>
            <person name="Rong J.-C."/>
            <person name="Qin Q.-L."/>
            <person name="Zhang Y.-Z."/>
        </authorList>
    </citation>
    <scope>NUCLEOTIDE SEQUENCE [LARGE SCALE GENOMIC DNA]</scope>
    <source>
        <strain evidence="2 3">F12-50-A1</strain>
    </source>
</reference>
<comment type="caution">
    <text evidence="2">The sequence shown here is derived from an EMBL/GenBank/DDBJ whole genome shotgun (WGS) entry which is preliminary data.</text>
</comment>
<evidence type="ECO:0000256" key="1">
    <source>
        <dbReference type="SAM" id="Coils"/>
    </source>
</evidence>
<dbReference type="AlphaFoldDB" id="A0A8I0MW88"/>
<evidence type="ECO:0000313" key="2">
    <source>
        <dbReference type="EMBL" id="MBE0347034.1"/>
    </source>
</evidence>
<dbReference type="EMBL" id="AQHF01000025">
    <property type="protein sequence ID" value="MBE0347034.1"/>
    <property type="molecule type" value="Genomic_DNA"/>
</dbReference>
<proteinExistence type="predicted"/>
<name>A0A8I0MW88_9GAMM</name>
<keyword evidence="1" id="KW-0175">Coiled coil</keyword>
<gene>
    <name evidence="2" type="ORF">PPEP_a4024</name>
</gene>
<organism evidence="2 3">
    <name type="scientific">Pseudoalteromonas peptidolytica F12-50-A1</name>
    <dbReference type="NCBI Taxonomy" id="1315280"/>
    <lineage>
        <taxon>Bacteria</taxon>
        <taxon>Pseudomonadati</taxon>
        <taxon>Pseudomonadota</taxon>
        <taxon>Gammaproteobacteria</taxon>
        <taxon>Alteromonadales</taxon>
        <taxon>Pseudoalteromonadaceae</taxon>
        <taxon>Pseudoalteromonas</taxon>
    </lineage>
</organism>
<dbReference type="RefSeq" id="WP_147389607.1">
    <property type="nucleotide sequence ID" value="NZ_AQHF01000025.1"/>
</dbReference>
<evidence type="ECO:0000313" key="3">
    <source>
        <dbReference type="Proteomes" id="UP000660708"/>
    </source>
</evidence>
<protein>
    <submittedName>
        <fullName evidence="2">Uncharacterized protein</fullName>
    </submittedName>
</protein>
<accession>A0A8I0MW88</accession>
<dbReference type="Proteomes" id="UP000660708">
    <property type="component" value="Unassembled WGS sequence"/>
</dbReference>